<dbReference type="Proteomes" id="UP000178650">
    <property type="component" value="Unassembled WGS sequence"/>
</dbReference>
<evidence type="ECO:0000313" key="2">
    <source>
        <dbReference type="EMBL" id="OGZ78339.1"/>
    </source>
</evidence>
<dbReference type="PANTHER" id="PTHR41773">
    <property type="entry name" value="GTP PYROPHOSPHATASE-RELATED"/>
    <property type="match status" value="1"/>
</dbReference>
<name>A0A1G2ITV4_9BACT</name>
<dbReference type="GO" id="GO:0015969">
    <property type="term" value="P:guanosine tetraphosphate metabolic process"/>
    <property type="evidence" value="ECO:0007669"/>
    <property type="project" value="InterPro"/>
</dbReference>
<organism evidence="2 3">
    <name type="scientific">Candidatus Staskawiczbacteria bacterium RIFOXYB1_FULL_37_44</name>
    <dbReference type="NCBI Taxonomy" id="1802223"/>
    <lineage>
        <taxon>Bacteria</taxon>
        <taxon>Candidatus Staskawicziibacteriota</taxon>
    </lineage>
</organism>
<protein>
    <recommendedName>
        <fullName evidence="1">RelA/SpoT domain-containing protein</fullName>
    </recommendedName>
</protein>
<dbReference type="Gene3D" id="3.30.460.10">
    <property type="entry name" value="Beta Polymerase, domain 2"/>
    <property type="match status" value="1"/>
</dbReference>
<dbReference type="PANTHER" id="PTHR41773:SF1">
    <property type="entry name" value="RELA_SPOT DOMAIN-CONTAINING PROTEIN"/>
    <property type="match status" value="1"/>
</dbReference>
<reference evidence="2 3" key="1">
    <citation type="journal article" date="2016" name="Nat. Commun.">
        <title>Thousands of microbial genomes shed light on interconnected biogeochemical processes in an aquifer system.</title>
        <authorList>
            <person name="Anantharaman K."/>
            <person name="Brown C.T."/>
            <person name="Hug L.A."/>
            <person name="Sharon I."/>
            <person name="Castelle C.J."/>
            <person name="Probst A.J."/>
            <person name="Thomas B.C."/>
            <person name="Singh A."/>
            <person name="Wilkins M.J."/>
            <person name="Karaoz U."/>
            <person name="Brodie E.L."/>
            <person name="Williams K.H."/>
            <person name="Hubbard S.S."/>
            <person name="Banfield J.F."/>
        </authorList>
    </citation>
    <scope>NUCLEOTIDE SEQUENCE [LARGE SCALE GENOMIC DNA]</scope>
</reference>
<gene>
    <name evidence="2" type="ORF">A2358_03380</name>
</gene>
<dbReference type="AlphaFoldDB" id="A0A1G2ITV4"/>
<feature type="domain" description="RelA/SpoT" evidence="1">
    <location>
        <begin position="46"/>
        <end position="169"/>
    </location>
</feature>
<accession>A0A1G2ITV4</accession>
<evidence type="ECO:0000313" key="3">
    <source>
        <dbReference type="Proteomes" id="UP000178650"/>
    </source>
</evidence>
<proteinExistence type="predicted"/>
<dbReference type="InterPro" id="IPR043519">
    <property type="entry name" value="NT_sf"/>
</dbReference>
<dbReference type="CDD" id="cd05399">
    <property type="entry name" value="NT_Rel-Spo_like"/>
    <property type="match status" value="1"/>
</dbReference>
<dbReference type="InterPro" id="IPR007685">
    <property type="entry name" value="RelA_SpoT"/>
</dbReference>
<dbReference type="EMBL" id="MHPJ01000023">
    <property type="protein sequence ID" value="OGZ78339.1"/>
    <property type="molecule type" value="Genomic_DNA"/>
</dbReference>
<dbReference type="SUPFAM" id="SSF81301">
    <property type="entry name" value="Nucleotidyltransferase"/>
    <property type="match status" value="1"/>
</dbReference>
<sequence length="210" mass="25527">MADLYAQKFVKEFKEKRPLYEEFCGAMNKLMAELLNSKKYKHQIFYRVKSLQRLEQKIINKKRQKKIYRNLSEIEDLAGIRIIFYLESDKEKFSEDLEREILIVNIEELEKKSGYRARHVIVALNKKRLALREYKNFENLKCEIQLVSIFNHAWAELEHDWLYKDVHGIRTKNPEKYGFIKKQMEKIFKNYVRKLTSRFEKVAKQLPEKK</sequence>
<dbReference type="SMART" id="SM00954">
    <property type="entry name" value="RelA_SpoT"/>
    <property type="match status" value="1"/>
</dbReference>
<dbReference type="STRING" id="1802223.A2358_03380"/>
<dbReference type="Pfam" id="PF04607">
    <property type="entry name" value="RelA_SpoT"/>
    <property type="match status" value="1"/>
</dbReference>
<evidence type="ECO:0000259" key="1">
    <source>
        <dbReference type="SMART" id="SM00954"/>
    </source>
</evidence>
<comment type="caution">
    <text evidence="2">The sequence shown here is derived from an EMBL/GenBank/DDBJ whole genome shotgun (WGS) entry which is preliminary data.</text>
</comment>